<dbReference type="AlphaFoldDB" id="A0A0D6M995"/>
<dbReference type="Proteomes" id="UP000054495">
    <property type="component" value="Unassembled WGS sequence"/>
</dbReference>
<evidence type="ECO:0000313" key="2">
    <source>
        <dbReference type="Proteomes" id="UP000054495"/>
    </source>
</evidence>
<keyword evidence="2" id="KW-1185">Reference proteome</keyword>
<dbReference type="SUPFAM" id="SSF48208">
    <property type="entry name" value="Six-hairpin glycosidases"/>
    <property type="match status" value="1"/>
</dbReference>
<dbReference type="GO" id="GO:0005975">
    <property type="term" value="P:carbohydrate metabolic process"/>
    <property type="evidence" value="ECO:0007669"/>
    <property type="project" value="InterPro"/>
</dbReference>
<reference evidence="1 2" key="1">
    <citation type="submission" date="2013-05" db="EMBL/GenBank/DDBJ databases">
        <title>Draft genome of the parasitic nematode Anyclostoma ceylanicum.</title>
        <authorList>
            <person name="Mitreva M."/>
        </authorList>
    </citation>
    <scope>NUCLEOTIDE SEQUENCE [LARGE SCALE GENOMIC DNA]</scope>
</reference>
<dbReference type="InterPro" id="IPR012341">
    <property type="entry name" value="6hp_glycosidase-like_sf"/>
</dbReference>
<evidence type="ECO:0000313" key="1">
    <source>
        <dbReference type="EMBL" id="EPB80734.1"/>
    </source>
</evidence>
<proteinExistence type="predicted"/>
<gene>
    <name evidence="1" type="ORF">ANCCEY_00140</name>
</gene>
<sequence>MLIRETFTCRACAAAGIAKIPFSCEPDATQLAPKKSDLLVFAMKKKIFCEGSLLDAVQRANLFADCKHFVDMPLKQDAVHYKEAKETTELLRNF</sequence>
<dbReference type="Gene3D" id="1.50.10.10">
    <property type="match status" value="1"/>
</dbReference>
<protein>
    <submittedName>
        <fullName evidence="1">Uncharacterized protein</fullName>
    </submittedName>
</protein>
<name>A0A0D6M995_9BILA</name>
<accession>A0A0D6M995</accession>
<dbReference type="EMBL" id="KE124776">
    <property type="protein sequence ID" value="EPB80734.1"/>
    <property type="molecule type" value="Genomic_DNA"/>
</dbReference>
<dbReference type="InterPro" id="IPR008928">
    <property type="entry name" value="6-hairpin_glycosidase_sf"/>
</dbReference>
<organism evidence="1 2">
    <name type="scientific">Ancylostoma ceylanicum</name>
    <dbReference type="NCBI Taxonomy" id="53326"/>
    <lineage>
        <taxon>Eukaryota</taxon>
        <taxon>Metazoa</taxon>
        <taxon>Ecdysozoa</taxon>
        <taxon>Nematoda</taxon>
        <taxon>Chromadorea</taxon>
        <taxon>Rhabditida</taxon>
        <taxon>Rhabditina</taxon>
        <taxon>Rhabditomorpha</taxon>
        <taxon>Strongyloidea</taxon>
        <taxon>Ancylostomatidae</taxon>
        <taxon>Ancylostomatinae</taxon>
        <taxon>Ancylostoma</taxon>
    </lineage>
</organism>